<dbReference type="EMBL" id="CM001197">
    <property type="protein sequence ID" value="EGP89999.1"/>
    <property type="molecule type" value="Genomic_DNA"/>
</dbReference>
<feature type="compositionally biased region" description="Basic and acidic residues" evidence="1">
    <location>
        <begin position="82"/>
        <end position="92"/>
    </location>
</feature>
<feature type="transmembrane region" description="Helical" evidence="2">
    <location>
        <begin position="648"/>
        <end position="672"/>
    </location>
</feature>
<dbReference type="GeneID" id="13399814"/>
<feature type="region of interest" description="Disordered" evidence="1">
    <location>
        <begin position="1"/>
        <end position="114"/>
    </location>
</feature>
<sequence>MSGRHGGGYRPGGGGQGGAQQGPRHGGGYKPGQQNVTTYSTSRGLDDFSPAPSTYQIQHGEPQILQASKTESGYGQPPKSESLMKADEDSRVEQQNIANSLQVKRPTKLGNYSNLRHPQNAWRWEYPNAHLKATLEYATDEKRRHQDMLGREWEGVPDDRYLSPWDGKVKPLVVQATDDLYNDANSSTYSRTFVRNVSPWMLRIATWPSSHLDYIHGQTYSGDYWTAFAKWIPSTIALSVMLLFPGDVSGQERNGGCYDVFPYKSYTYPKAARNQFEDDRQTSIARQLKDGPGLEGKRALRPRYLCVLTDDDTVDVIFVDGWTDKHPGQHLEYVFIAYTAAQFSHDSHEDMEALHDIAKRATKDAGVTAYWVGSSCMPDDDQLEQDVYKISDVIRGAHSLVIAVGPSHCAESLTMDLQVREWGMRMWTYPEVLLSPGDSIKIFPRNGKDTMIMPKRNFAANVWTDAAVSRQLTDHYEGSLTLSRLELVTLALQCLHNRVTASEYLPGDQSYALMGLLRLRPNVDSTDSAFQAFARLSLANDSDMLLERLISTLPKNPNQHWSCMDDAFGAKLWDIYPTCQIAGIGQDDTVIVDGLRGANVRWKSFETVKNLTSTSWKRLFVLLLEHFSPIALYTAIILLGVASSTKNVIITGIGVVLLIYSLVAVLGAPYFVKILYGGKFWQTQPWLFGFEGHLDIATVEQQIFGTKLGRLAWSPYSSPLSRHQANKHGECIGIDPTTDPDVVAMVEQARHARPGDQRIFTIVDTGNMEVTMFSAQRPPVAFLLAGDEGGMQRAIGVSYEWETATCYRETVMRLPTPTKAQMSRVNRVRFGLKRRMFPVRAVGGRESV</sequence>
<dbReference type="AlphaFoldDB" id="F9X2G6"/>
<protein>
    <recommendedName>
        <fullName evidence="5">3-hydroxyisobutyrate dehydrogenase protein</fullName>
    </recommendedName>
</protein>
<feature type="compositionally biased region" description="Polar residues" evidence="1">
    <location>
        <begin position="32"/>
        <end position="43"/>
    </location>
</feature>
<dbReference type="KEGG" id="ztr:MYCGRDRAFT_90887"/>
<evidence type="ECO:0000313" key="3">
    <source>
        <dbReference type="EMBL" id="EGP89999.1"/>
    </source>
</evidence>
<name>F9X2G6_ZYMTI</name>
<evidence type="ECO:0008006" key="5">
    <source>
        <dbReference type="Google" id="ProtNLM"/>
    </source>
</evidence>
<dbReference type="RefSeq" id="XP_003855023.1">
    <property type="nucleotide sequence ID" value="XM_003854975.1"/>
</dbReference>
<dbReference type="Proteomes" id="UP000008062">
    <property type="component" value="Chromosome 2"/>
</dbReference>
<feature type="compositionally biased region" description="Polar residues" evidence="1">
    <location>
        <begin position="93"/>
        <end position="102"/>
    </location>
</feature>
<keyword evidence="2" id="KW-0472">Membrane</keyword>
<keyword evidence="2" id="KW-1133">Transmembrane helix</keyword>
<evidence type="ECO:0000313" key="4">
    <source>
        <dbReference type="Proteomes" id="UP000008062"/>
    </source>
</evidence>
<evidence type="ECO:0000256" key="2">
    <source>
        <dbReference type="SAM" id="Phobius"/>
    </source>
</evidence>
<dbReference type="HOGENOM" id="CLU_011082_1_0_1"/>
<proteinExistence type="predicted"/>
<keyword evidence="2" id="KW-0812">Transmembrane</keyword>
<dbReference type="InParanoid" id="F9X2G6"/>
<organism evidence="3 4">
    <name type="scientific">Zymoseptoria tritici (strain CBS 115943 / IPO323)</name>
    <name type="common">Speckled leaf blotch fungus</name>
    <name type="synonym">Septoria tritici</name>
    <dbReference type="NCBI Taxonomy" id="336722"/>
    <lineage>
        <taxon>Eukaryota</taxon>
        <taxon>Fungi</taxon>
        <taxon>Dikarya</taxon>
        <taxon>Ascomycota</taxon>
        <taxon>Pezizomycotina</taxon>
        <taxon>Dothideomycetes</taxon>
        <taxon>Dothideomycetidae</taxon>
        <taxon>Mycosphaerellales</taxon>
        <taxon>Mycosphaerellaceae</taxon>
        <taxon>Zymoseptoria</taxon>
    </lineage>
</organism>
<dbReference type="STRING" id="336722.F9X2G6"/>
<reference evidence="3 4" key="1">
    <citation type="journal article" date="2011" name="PLoS Genet.">
        <title>Finished genome of the fungal wheat pathogen Mycosphaerella graminicola reveals dispensome structure, chromosome plasticity, and stealth pathogenesis.</title>
        <authorList>
            <person name="Goodwin S.B."/>
            <person name="Ben M'barek S."/>
            <person name="Dhillon B."/>
            <person name="Wittenberg A.H.J."/>
            <person name="Crane C.F."/>
            <person name="Hane J.K."/>
            <person name="Foster A.J."/>
            <person name="Van der Lee T.A.J."/>
            <person name="Grimwood J."/>
            <person name="Aerts A."/>
            <person name="Antoniw J."/>
            <person name="Bailey A."/>
            <person name="Bluhm B."/>
            <person name="Bowler J."/>
            <person name="Bristow J."/>
            <person name="van der Burgt A."/>
            <person name="Canto-Canche B."/>
            <person name="Churchill A.C.L."/>
            <person name="Conde-Ferraez L."/>
            <person name="Cools H.J."/>
            <person name="Coutinho P.M."/>
            <person name="Csukai M."/>
            <person name="Dehal P."/>
            <person name="De Wit P."/>
            <person name="Donzelli B."/>
            <person name="van de Geest H.C."/>
            <person name="van Ham R.C.H.J."/>
            <person name="Hammond-Kosack K.E."/>
            <person name="Henrissat B."/>
            <person name="Kilian A."/>
            <person name="Kobayashi A.K."/>
            <person name="Koopmann E."/>
            <person name="Kourmpetis Y."/>
            <person name="Kuzniar A."/>
            <person name="Lindquist E."/>
            <person name="Lombard V."/>
            <person name="Maliepaard C."/>
            <person name="Martins N."/>
            <person name="Mehrabi R."/>
            <person name="Nap J.P.H."/>
            <person name="Ponomarenko A."/>
            <person name="Rudd J.J."/>
            <person name="Salamov A."/>
            <person name="Schmutz J."/>
            <person name="Schouten H.J."/>
            <person name="Shapiro H."/>
            <person name="Stergiopoulos I."/>
            <person name="Torriani S.F.F."/>
            <person name="Tu H."/>
            <person name="de Vries R.P."/>
            <person name="Waalwijk C."/>
            <person name="Ware S.B."/>
            <person name="Wiebenga A."/>
            <person name="Zwiers L.-H."/>
            <person name="Oliver R.P."/>
            <person name="Grigoriev I.V."/>
            <person name="Kema G.H.J."/>
        </authorList>
    </citation>
    <scope>NUCLEOTIDE SEQUENCE [LARGE SCALE GENOMIC DNA]</scope>
    <source>
        <strain evidence="4">CBS 115943 / IPO323</strain>
    </source>
</reference>
<dbReference type="OMA" id="HSYALMG"/>
<gene>
    <name evidence="3" type="ORF">MYCGRDRAFT_90887</name>
</gene>
<accession>F9X2G6</accession>
<feature type="transmembrane region" description="Helical" evidence="2">
    <location>
        <begin position="619"/>
        <end position="642"/>
    </location>
</feature>
<feature type="compositionally biased region" description="Gly residues" evidence="1">
    <location>
        <begin position="1"/>
        <end position="30"/>
    </location>
</feature>
<evidence type="ECO:0000256" key="1">
    <source>
        <dbReference type="SAM" id="MobiDB-lite"/>
    </source>
</evidence>
<dbReference type="OrthoDB" id="2624308at2759"/>
<keyword evidence="4" id="KW-1185">Reference proteome</keyword>
<dbReference type="eggNOG" id="ENOG502RWEH">
    <property type="taxonomic scope" value="Eukaryota"/>
</dbReference>